<organism evidence="1">
    <name type="scientific">Aphanomyces invadans</name>
    <dbReference type="NCBI Taxonomy" id="157072"/>
    <lineage>
        <taxon>Eukaryota</taxon>
        <taxon>Sar</taxon>
        <taxon>Stramenopiles</taxon>
        <taxon>Oomycota</taxon>
        <taxon>Saprolegniomycetes</taxon>
        <taxon>Saprolegniales</taxon>
        <taxon>Verrucalvaceae</taxon>
        <taxon>Aphanomyces</taxon>
    </lineage>
</organism>
<dbReference type="RefSeq" id="XP_008865362.1">
    <property type="nucleotide sequence ID" value="XM_008867140.1"/>
</dbReference>
<protein>
    <submittedName>
        <fullName evidence="1">Uncharacterized protein</fullName>
    </submittedName>
</protein>
<accession>A0A024UHB0</accession>
<proteinExistence type="predicted"/>
<dbReference type="OrthoDB" id="2417874at2759"/>
<dbReference type="EMBL" id="KI913956">
    <property type="protein sequence ID" value="ETW05585.1"/>
    <property type="molecule type" value="Genomic_DNA"/>
</dbReference>
<name>A0A024UHB0_9STRA</name>
<reference evidence="1" key="1">
    <citation type="submission" date="2013-12" db="EMBL/GenBank/DDBJ databases">
        <title>The Genome Sequence of Aphanomyces invadans NJM9701.</title>
        <authorList>
            <consortium name="The Broad Institute Genomics Platform"/>
            <person name="Russ C."/>
            <person name="Tyler B."/>
            <person name="van West P."/>
            <person name="Dieguez-Uribeondo J."/>
            <person name="Young S.K."/>
            <person name="Zeng Q."/>
            <person name="Gargeya S."/>
            <person name="Fitzgerald M."/>
            <person name="Abouelleil A."/>
            <person name="Alvarado L."/>
            <person name="Chapman S.B."/>
            <person name="Gainer-Dewar J."/>
            <person name="Goldberg J."/>
            <person name="Griggs A."/>
            <person name="Gujja S."/>
            <person name="Hansen M."/>
            <person name="Howarth C."/>
            <person name="Imamovic A."/>
            <person name="Ireland A."/>
            <person name="Larimer J."/>
            <person name="McCowan C."/>
            <person name="Murphy C."/>
            <person name="Pearson M."/>
            <person name="Poon T.W."/>
            <person name="Priest M."/>
            <person name="Roberts A."/>
            <person name="Saif S."/>
            <person name="Shea T."/>
            <person name="Sykes S."/>
            <person name="Wortman J."/>
            <person name="Nusbaum C."/>
            <person name="Birren B."/>
        </authorList>
    </citation>
    <scope>NUCLEOTIDE SEQUENCE [LARGE SCALE GENOMIC DNA]</scope>
    <source>
        <strain evidence="1">NJM9701</strain>
    </source>
</reference>
<evidence type="ECO:0000313" key="1">
    <source>
        <dbReference type="EMBL" id="ETW05585.1"/>
    </source>
</evidence>
<dbReference type="GeneID" id="20080379"/>
<sequence>MLSVLWHVTAVIPVPPTNVRECQSMLNRFILGRKTLPPDRYRPLIARTWQYDRGAPLKLPHLTSKLRAQRLLLLQRLMLLGSLDSTPWRNLVQRQYARVLG</sequence>
<dbReference type="AlphaFoldDB" id="A0A024UHB0"/>
<gene>
    <name evidence="1" type="ORF">H310_03329</name>
</gene>
<dbReference type="VEuPathDB" id="FungiDB:H310_03329"/>